<dbReference type="AlphaFoldDB" id="A0A7E4V3V3"/>
<organism evidence="1 2">
    <name type="scientific">Panagrellus redivivus</name>
    <name type="common">Microworm</name>
    <dbReference type="NCBI Taxonomy" id="6233"/>
    <lineage>
        <taxon>Eukaryota</taxon>
        <taxon>Metazoa</taxon>
        <taxon>Ecdysozoa</taxon>
        <taxon>Nematoda</taxon>
        <taxon>Chromadorea</taxon>
        <taxon>Rhabditida</taxon>
        <taxon>Tylenchina</taxon>
        <taxon>Panagrolaimomorpha</taxon>
        <taxon>Panagrolaimoidea</taxon>
        <taxon>Panagrolaimidae</taxon>
        <taxon>Panagrellus</taxon>
    </lineage>
</organism>
<reference evidence="2" key="2">
    <citation type="submission" date="2020-10" db="UniProtKB">
        <authorList>
            <consortium name="WormBaseParasite"/>
        </authorList>
    </citation>
    <scope>IDENTIFICATION</scope>
</reference>
<sequence length="122" mass="14522">MAEKTKKALAKIYVCELEELADKMQKLIVSSVDIKFRNYTVSEVKICPDNFLQHLHDVRQCAAHLGACIKDFKSLSRRLKFDKNPAYYDRYMEYLYDVEHQFRDCNVRIKHLQEIKDFAMKP</sequence>
<keyword evidence="1" id="KW-1185">Reference proteome</keyword>
<name>A0A7E4V3V3_PANRE</name>
<protein>
    <submittedName>
        <fullName evidence="2">Mediator complex subunit 11</fullName>
    </submittedName>
</protein>
<evidence type="ECO:0000313" key="1">
    <source>
        <dbReference type="Proteomes" id="UP000492821"/>
    </source>
</evidence>
<evidence type="ECO:0000313" key="2">
    <source>
        <dbReference type="WBParaSite" id="Pan_g16183.t1"/>
    </source>
</evidence>
<accession>A0A7E4V3V3</accession>
<proteinExistence type="predicted"/>
<dbReference type="WBParaSite" id="Pan_g16183.t1">
    <property type="protein sequence ID" value="Pan_g16183.t1"/>
    <property type="gene ID" value="Pan_g16183"/>
</dbReference>
<reference evidence="1" key="1">
    <citation type="journal article" date="2013" name="Genetics">
        <title>The draft genome and transcriptome of Panagrellus redivivus are shaped by the harsh demands of a free-living lifestyle.</title>
        <authorList>
            <person name="Srinivasan J."/>
            <person name="Dillman A.R."/>
            <person name="Macchietto M.G."/>
            <person name="Heikkinen L."/>
            <person name="Lakso M."/>
            <person name="Fracchia K.M."/>
            <person name="Antoshechkin I."/>
            <person name="Mortazavi A."/>
            <person name="Wong G."/>
            <person name="Sternberg P.W."/>
        </authorList>
    </citation>
    <scope>NUCLEOTIDE SEQUENCE [LARGE SCALE GENOMIC DNA]</scope>
    <source>
        <strain evidence="1">MT8872</strain>
    </source>
</reference>
<dbReference type="Proteomes" id="UP000492821">
    <property type="component" value="Unassembled WGS sequence"/>
</dbReference>